<evidence type="ECO:0000256" key="3">
    <source>
        <dbReference type="ARBA" id="ARBA00012663"/>
    </source>
</evidence>
<dbReference type="EC" id="3.2.1.52" evidence="3"/>
<dbReference type="STRING" id="288992.SAMN04488522_10462"/>
<organism evidence="10 11">
    <name type="scientific">Pedobacter caeni</name>
    <dbReference type="NCBI Taxonomy" id="288992"/>
    <lineage>
        <taxon>Bacteria</taxon>
        <taxon>Pseudomonadati</taxon>
        <taxon>Bacteroidota</taxon>
        <taxon>Sphingobacteriia</taxon>
        <taxon>Sphingobacteriales</taxon>
        <taxon>Sphingobacteriaceae</taxon>
        <taxon>Pedobacter</taxon>
    </lineage>
</organism>
<evidence type="ECO:0000313" key="11">
    <source>
        <dbReference type="Proteomes" id="UP000184287"/>
    </source>
</evidence>
<keyword evidence="7" id="KW-0732">Signal</keyword>
<evidence type="ECO:0000259" key="9">
    <source>
        <dbReference type="Pfam" id="PF02838"/>
    </source>
</evidence>
<dbReference type="Proteomes" id="UP000184287">
    <property type="component" value="Unassembled WGS sequence"/>
</dbReference>
<dbReference type="AlphaFoldDB" id="A0A1M5G5C1"/>
<dbReference type="GO" id="GO:0016020">
    <property type="term" value="C:membrane"/>
    <property type="evidence" value="ECO:0007669"/>
    <property type="project" value="TreeGrafter"/>
</dbReference>
<sequence>MRKLFTIVLLAFLAVEASAQNDPNMGIIPAPVSVKKNSGTFKLDKTVVLISNDPKNSRMADLLNAFVTTKGGFALREVKAETANEKAIILSSEGADQLPAEGYKINITDKKITIIGKEAGLFYAVQSMMQLMPEKQDNEIQIPAAEINDYPRFKYRGMHLDVSRHFFPVALVKKYIDVMSQYKLNNFHWHLTDDQGWRIEIKKYPKLTSVGGSRNGTIIGHHPGVGTDNKEYKGFYTQNEVKEVLAYAAARFINVVPEIELPGHASAAIAAYPELSCFPERDTFVDAKTPWSGSRKGKQVQQQFGVFDDVFVPNDNTFKFLENVLDEVIALFPSKYIHIGGDECPKEYWKQSEFCQKLIKKLNLKDEHGLQSYFIQRIEKHVNKRGRSVIGWDEILEGGLAPNATVMSWRGTEGGIAAAKQSHDVIMTPNGGGLYFDHKQSNSPDEPTNIGGFAPYTSSYAYDPMPKELNADQQKYVIGVQANLWTEYIQTPTKVEYMIIPRVFSLAEIAWSQPARKDLKNFSEDRLPLHLARLDKTETNYWVPTPLGLNEKVLNGESFNLELKAPVAGSKIYYTLDLTRPSINGNLYTNGVKVIVPKGEKRTLKTVVITPSGKQSVVTETILNNGAAVDVKAK</sequence>
<feature type="chain" id="PRO_5009910337" description="beta-N-acetylhexosaminidase" evidence="7">
    <location>
        <begin position="20"/>
        <end position="634"/>
    </location>
</feature>
<keyword evidence="5" id="KW-0326">Glycosidase</keyword>
<evidence type="ECO:0000256" key="7">
    <source>
        <dbReference type="SAM" id="SignalP"/>
    </source>
</evidence>
<dbReference type="InterPro" id="IPR025705">
    <property type="entry name" value="Beta_hexosaminidase_sua/sub"/>
</dbReference>
<dbReference type="InterPro" id="IPR017853">
    <property type="entry name" value="GH"/>
</dbReference>
<gene>
    <name evidence="10" type="ORF">SAMN04488522_10462</name>
</gene>
<keyword evidence="4" id="KW-0378">Hydrolase</keyword>
<feature type="active site" description="Proton donor" evidence="6">
    <location>
        <position position="343"/>
    </location>
</feature>
<evidence type="ECO:0000256" key="1">
    <source>
        <dbReference type="ARBA" id="ARBA00001231"/>
    </source>
</evidence>
<dbReference type="Gene3D" id="3.30.379.10">
    <property type="entry name" value="Chitobiase/beta-hexosaminidase domain 2-like"/>
    <property type="match status" value="1"/>
</dbReference>
<evidence type="ECO:0000259" key="8">
    <source>
        <dbReference type="Pfam" id="PF00728"/>
    </source>
</evidence>
<feature type="domain" description="Beta-hexosaminidase bacterial type N-terminal" evidence="9">
    <location>
        <begin position="25"/>
        <end position="150"/>
    </location>
</feature>
<dbReference type="InterPro" id="IPR026876">
    <property type="entry name" value="Fn3_assoc_repeat"/>
</dbReference>
<evidence type="ECO:0000256" key="2">
    <source>
        <dbReference type="ARBA" id="ARBA00006285"/>
    </source>
</evidence>
<evidence type="ECO:0000256" key="5">
    <source>
        <dbReference type="ARBA" id="ARBA00023295"/>
    </source>
</evidence>
<dbReference type="Pfam" id="PF00728">
    <property type="entry name" value="Glyco_hydro_20"/>
    <property type="match status" value="1"/>
</dbReference>
<comment type="similarity">
    <text evidence="2">Belongs to the glycosyl hydrolase 20 family.</text>
</comment>
<dbReference type="CDD" id="cd06563">
    <property type="entry name" value="GH20_chitobiase-like"/>
    <property type="match status" value="1"/>
</dbReference>
<dbReference type="OrthoDB" id="1006965at2"/>
<dbReference type="InterPro" id="IPR015882">
    <property type="entry name" value="HEX_bac_N"/>
</dbReference>
<dbReference type="GO" id="GO:0030203">
    <property type="term" value="P:glycosaminoglycan metabolic process"/>
    <property type="evidence" value="ECO:0007669"/>
    <property type="project" value="TreeGrafter"/>
</dbReference>
<dbReference type="GO" id="GO:0004563">
    <property type="term" value="F:beta-N-acetylhexosaminidase activity"/>
    <property type="evidence" value="ECO:0007669"/>
    <property type="project" value="UniProtKB-EC"/>
</dbReference>
<keyword evidence="11" id="KW-1185">Reference proteome</keyword>
<dbReference type="EMBL" id="FQUQ01000004">
    <property type="protein sequence ID" value="SHF98854.1"/>
    <property type="molecule type" value="Genomic_DNA"/>
</dbReference>
<dbReference type="PANTHER" id="PTHR22600">
    <property type="entry name" value="BETA-HEXOSAMINIDASE"/>
    <property type="match status" value="1"/>
</dbReference>
<evidence type="ECO:0000313" key="10">
    <source>
        <dbReference type="EMBL" id="SHF98854.1"/>
    </source>
</evidence>
<reference evidence="11" key="1">
    <citation type="submission" date="2016-11" db="EMBL/GenBank/DDBJ databases">
        <authorList>
            <person name="Varghese N."/>
            <person name="Submissions S."/>
        </authorList>
    </citation>
    <scope>NUCLEOTIDE SEQUENCE [LARGE SCALE GENOMIC DNA]</scope>
    <source>
        <strain evidence="11">DSM 16990</strain>
    </source>
</reference>
<accession>A0A1M5G5C1</accession>
<dbReference type="Pfam" id="PF13287">
    <property type="entry name" value="Fn3_assoc"/>
    <property type="match status" value="1"/>
</dbReference>
<feature type="domain" description="Glycoside hydrolase family 20 catalytic" evidence="8">
    <location>
        <begin position="153"/>
        <end position="513"/>
    </location>
</feature>
<dbReference type="PRINTS" id="PR00738">
    <property type="entry name" value="GLHYDRLASE20"/>
</dbReference>
<proteinExistence type="inferred from homology"/>
<dbReference type="InterPro" id="IPR015883">
    <property type="entry name" value="Glyco_hydro_20_cat"/>
</dbReference>
<evidence type="ECO:0000256" key="4">
    <source>
        <dbReference type="ARBA" id="ARBA00022801"/>
    </source>
</evidence>
<name>A0A1M5G5C1_9SPHI</name>
<dbReference type="RefSeq" id="WP_073232805.1">
    <property type="nucleotide sequence ID" value="NZ_FQUQ01000004.1"/>
</dbReference>
<evidence type="ECO:0000256" key="6">
    <source>
        <dbReference type="PIRSR" id="PIRSR625705-1"/>
    </source>
</evidence>
<dbReference type="PANTHER" id="PTHR22600:SF57">
    <property type="entry name" value="BETA-N-ACETYLHEXOSAMINIDASE"/>
    <property type="match status" value="1"/>
</dbReference>
<feature type="signal peptide" evidence="7">
    <location>
        <begin position="1"/>
        <end position="19"/>
    </location>
</feature>
<dbReference type="GO" id="GO:0005975">
    <property type="term" value="P:carbohydrate metabolic process"/>
    <property type="evidence" value="ECO:0007669"/>
    <property type="project" value="InterPro"/>
</dbReference>
<dbReference type="InterPro" id="IPR029018">
    <property type="entry name" value="Hex-like_dom2"/>
</dbReference>
<dbReference type="SUPFAM" id="SSF55545">
    <property type="entry name" value="beta-N-acetylhexosaminidase-like domain"/>
    <property type="match status" value="1"/>
</dbReference>
<dbReference type="Gene3D" id="3.20.20.80">
    <property type="entry name" value="Glycosidases"/>
    <property type="match status" value="1"/>
</dbReference>
<dbReference type="Pfam" id="PF02838">
    <property type="entry name" value="Glyco_hydro_20b"/>
    <property type="match status" value="1"/>
</dbReference>
<protein>
    <recommendedName>
        <fullName evidence="3">beta-N-acetylhexosaminidase</fullName>
        <ecNumber evidence="3">3.2.1.52</ecNumber>
    </recommendedName>
</protein>
<dbReference type="SUPFAM" id="SSF51445">
    <property type="entry name" value="(Trans)glycosidases"/>
    <property type="match status" value="1"/>
</dbReference>
<comment type="catalytic activity">
    <reaction evidence="1">
        <text>Hydrolysis of terminal non-reducing N-acetyl-D-hexosamine residues in N-acetyl-beta-D-hexosaminides.</text>
        <dbReference type="EC" id="3.2.1.52"/>
    </reaction>
</comment>